<organism evidence="1 2">
    <name type="scientific">Aspergillus sergii</name>
    <dbReference type="NCBI Taxonomy" id="1034303"/>
    <lineage>
        <taxon>Eukaryota</taxon>
        <taxon>Fungi</taxon>
        <taxon>Dikarya</taxon>
        <taxon>Ascomycota</taxon>
        <taxon>Pezizomycotina</taxon>
        <taxon>Eurotiomycetes</taxon>
        <taxon>Eurotiomycetidae</taxon>
        <taxon>Eurotiales</taxon>
        <taxon>Aspergillaceae</taxon>
        <taxon>Aspergillus</taxon>
        <taxon>Aspergillus subgen. Circumdati</taxon>
    </lineage>
</organism>
<name>A0A5N6WIM9_9EURO</name>
<dbReference type="Proteomes" id="UP000325945">
    <property type="component" value="Unassembled WGS sequence"/>
</dbReference>
<dbReference type="EMBL" id="ML741901">
    <property type="protein sequence ID" value="KAE8320714.1"/>
    <property type="molecule type" value="Genomic_DNA"/>
</dbReference>
<protein>
    <submittedName>
        <fullName evidence="1">Uncharacterized protein</fullName>
    </submittedName>
</protein>
<gene>
    <name evidence="1" type="ORF">BDV39DRAFT_187289</name>
</gene>
<proteinExistence type="predicted"/>
<accession>A0A5N6WIM9</accession>
<evidence type="ECO:0000313" key="1">
    <source>
        <dbReference type="EMBL" id="KAE8320714.1"/>
    </source>
</evidence>
<keyword evidence="2" id="KW-1185">Reference proteome</keyword>
<sequence length="55" mass="6180">MWEPNTSSTISRSQRCEARLMLLVWFERASQLADPSDLGLTTHLGLGQSHSYMVA</sequence>
<evidence type="ECO:0000313" key="2">
    <source>
        <dbReference type="Proteomes" id="UP000325945"/>
    </source>
</evidence>
<reference evidence="2" key="1">
    <citation type="submission" date="2019-04" db="EMBL/GenBank/DDBJ databases">
        <title>Friends and foes A comparative genomics studyof 23 Aspergillus species from section Flavi.</title>
        <authorList>
            <consortium name="DOE Joint Genome Institute"/>
            <person name="Kjaerbolling I."/>
            <person name="Vesth T."/>
            <person name="Frisvad J.C."/>
            <person name="Nybo J.L."/>
            <person name="Theobald S."/>
            <person name="Kildgaard S."/>
            <person name="Isbrandt T."/>
            <person name="Kuo A."/>
            <person name="Sato A."/>
            <person name="Lyhne E.K."/>
            <person name="Kogle M.E."/>
            <person name="Wiebenga A."/>
            <person name="Kun R.S."/>
            <person name="Lubbers R.J."/>
            <person name="Makela M.R."/>
            <person name="Barry K."/>
            <person name="Chovatia M."/>
            <person name="Clum A."/>
            <person name="Daum C."/>
            <person name="Haridas S."/>
            <person name="He G."/>
            <person name="LaButti K."/>
            <person name="Lipzen A."/>
            <person name="Mondo S."/>
            <person name="Riley R."/>
            <person name="Salamov A."/>
            <person name="Simmons B.A."/>
            <person name="Magnuson J.K."/>
            <person name="Henrissat B."/>
            <person name="Mortensen U.H."/>
            <person name="Larsen T.O."/>
            <person name="Devries R.P."/>
            <person name="Grigoriev I.V."/>
            <person name="Machida M."/>
            <person name="Baker S.E."/>
            <person name="Andersen M.R."/>
        </authorList>
    </citation>
    <scope>NUCLEOTIDE SEQUENCE [LARGE SCALE GENOMIC DNA]</scope>
    <source>
        <strain evidence="2">CBS 130017</strain>
    </source>
</reference>
<dbReference type="AlphaFoldDB" id="A0A5N6WIM9"/>